<protein>
    <submittedName>
        <fullName evidence="2">Uncharacterized protein</fullName>
    </submittedName>
</protein>
<feature type="region of interest" description="Disordered" evidence="1">
    <location>
        <begin position="1"/>
        <end position="29"/>
    </location>
</feature>
<name>A0ABV3AQC6_9ACTN</name>
<gene>
    <name evidence="2" type="ORF">AB0H04_43160</name>
</gene>
<evidence type="ECO:0000313" key="2">
    <source>
        <dbReference type="EMBL" id="MEU5713542.1"/>
    </source>
</evidence>
<dbReference type="Proteomes" id="UP001551011">
    <property type="component" value="Unassembled WGS sequence"/>
</dbReference>
<organism evidence="2 3">
    <name type="scientific">Streptomyces flaveolus</name>
    <dbReference type="NCBI Taxonomy" id="67297"/>
    <lineage>
        <taxon>Bacteria</taxon>
        <taxon>Bacillati</taxon>
        <taxon>Actinomycetota</taxon>
        <taxon>Actinomycetes</taxon>
        <taxon>Kitasatosporales</taxon>
        <taxon>Streptomycetaceae</taxon>
        <taxon>Streptomyces</taxon>
    </lineage>
</organism>
<accession>A0ABV3AQC6</accession>
<evidence type="ECO:0000256" key="1">
    <source>
        <dbReference type="SAM" id="MobiDB-lite"/>
    </source>
</evidence>
<dbReference type="RefSeq" id="WP_267881583.1">
    <property type="nucleotide sequence ID" value="NZ_JBEXDP010000066.1"/>
</dbReference>
<reference evidence="2 3" key="1">
    <citation type="submission" date="2024-06" db="EMBL/GenBank/DDBJ databases">
        <title>The Natural Products Discovery Center: Release of the First 8490 Sequenced Strains for Exploring Actinobacteria Biosynthetic Diversity.</title>
        <authorList>
            <person name="Kalkreuter E."/>
            <person name="Kautsar S.A."/>
            <person name="Yang D."/>
            <person name="Bader C.D."/>
            <person name="Teijaro C.N."/>
            <person name="Fluegel L."/>
            <person name="Davis C.M."/>
            <person name="Simpson J.R."/>
            <person name="Lauterbach L."/>
            <person name="Steele A.D."/>
            <person name="Gui C."/>
            <person name="Meng S."/>
            <person name="Li G."/>
            <person name="Viehrig K."/>
            <person name="Ye F."/>
            <person name="Su P."/>
            <person name="Kiefer A.F."/>
            <person name="Nichols A."/>
            <person name="Cepeda A.J."/>
            <person name="Yan W."/>
            <person name="Fan B."/>
            <person name="Jiang Y."/>
            <person name="Adhikari A."/>
            <person name="Zheng C.-J."/>
            <person name="Schuster L."/>
            <person name="Cowan T.M."/>
            <person name="Smanski M.J."/>
            <person name="Chevrette M.G."/>
            <person name="De Carvalho L.P.S."/>
            <person name="Shen B."/>
        </authorList>
    </citation>
    <scope>NUCLEOTIDE SEQUENCE [LARGE SCALE GENOMIC DNA]</scope>
    <source>
        <strain evidence="2 3">NPDC020594</strain>
    </source>
</reference>
<sequence>MGGTAAGGPAHAAGRNQAMHWEEDNPNPGVVECFEKLAERVRRL</sequence>
<evidence type="ECO:0000313" key="3">
    <source>
        <dbReference type="Proteomes" id="UP001551011"/>
    </source>
</evidence>
<comment type="caution">
    <text evidence="2">The sequence shown here is derived from an EMBL/GenBank/DDBJ whole genome shotgun (WGS) entry which is preliminary data.</text>
</comment>
<keyword evidence="3" id="KW-1185">Reference proteome</keyword>
<proteinExistence type="predicted"/>
<dbReference type="EMBL" id="JBFAEG010000053">
    <property type="protein sequence ID" value="MEU5713542.1"/>
    <property type="molecule type" value="Genomic_DNA"/>
</dbReference>